<dbReference type="Gene3D" id="3.40.50.2000">
    <property type="entry name" value="Glycogen Phosphorylase B"/>
    <property type="match status" value="1"/>
</dbReference>
<sequence>MKKINIFLKDITESGGGERVCVNLANAFSKKYEVEIFSFYKSFEQPAYELYKNIKISYLSNQNFYHANKIKKIFLKTFYRYFLSLLIILKFKN</sequence>
<organism evidence="1 2">
    <name type="scientific">Campylobacter coli</name>
    <dbReference type="NCBI Taxonomy" id="195"/>
    <lineage>
        <taxon>Bacteria</taxon>
        <taxon>Pseudomonadati</taxon>
        <taxon>Campylobacterota</taxon>
        <taxon>Epsilonproteobacteria</taxon>
        <taxon>Campylobacterales</taxon>
        <taxon>Campylobacteraceae</taxon>
        <taxon>Campylobacter</taxon>
    </lineage>
</organism>
<keyword evidence="1" id="KW-0808">Transferase</keyword>
<accession>A0A825GC92</accession>
<dbReference type="AlphaFoldDB" id="A0A825GC92"/>
<evidence type="ECO:0000313" key="1">
    <source>
        <dbReference type="EMBL" id="EAJ1077561.1"/>
    </source>
</evidence>
<evidence type="ECO:0000313" key="2">
    <source>
        <dbReference type="Proteomes" id="UP000557830"/>
    </source>
</evidence>
<reference evidence="1 2" key="1">
    <citation type="submission" date="2018-05" db="EMBL/GenBank/DDBJ databases">
        <authorList>
            <consortium name="NARMS: The National Antimicrobial Resistance Monitoring System"/>
        </authorList>
    </citation>
    <scope>NUCLEOTIDE SEQUENCE [LARGE SCALE GENOMIC DNA]</scope>
    <source>
        <strain evidence="1 2">FSIS1609200</strain>
    </source>
</reference>
<gene>
    <name evidence="1" type="ORF">BU953_08130</name>
</gene>
<protein>
    <submittedName>
        <fullName evidence="1">Glycosyltransferase family 4 protein</fullName>
    </submittedName>
</protein>
<dbReference type="EMBL" id="AABUYW010000018">
    <property type="protein sequence ID" value="EAJ1077561.1"/>
    <property type="molecule type" value="Genomic_DNA"/>
</dbReference>
<proteinExistence type="predicted"/>
<dbReference type="GO" id="GO:0016740">
    <property type="term" value="F:transferase activity"/>
    <property type="evidence" value="ECO:0007669"/>
    <property type="project" value="UniProtKB-KW"/>
</dbReference>
<name>A0A825GC92_CAMCO</name>
<comment type="caution">
    <text evidence="1">The sequence shown here is derived from an EMBL/GenBank/DDBJ whole genome shotgun (WGS) entry which is preliminary data.</text>
</comment>
<dbReference type="Proteomes" id="UP000557830">
    <property type="component" value="Unassembled WGS sequence"/>
</dbReference>
<feature type="non-terminal residue" evidence="1">
    <location>
        <position position="93"/>
    </location>
</feature>